<dbReference type="Pfam" id="PF04024">
    <property type="entry name" value="PspC"/>
    <property type="match status" value="1"/>
</dbReference>
<dbReference type="InterPro" id="IPR050482">
    <property type="entry name" value="Sensor_HK_TwoCompSys"/>
</dbReference>
<evidence type="ECO:0000256" key="2">
    <source>
        <dbReference type="ARBA" id="ARBA00022777"/>
    </source>
</evidence>
<dbReference type="GO" id="GO:0016301">
    <property type="term" value="F:kinase activity"/>
    <property type="evidence" value="ECO:0007669"/>
    <property type="project" value="UniProtKB-KW"/>
</dbReference>
<feature type="transmembrane region" description="Helical" evidence="5">
    <location>
        <begin position="106"/>
        <end position="126"/>
    </location>
</feature>
<feature type="domain" description="Phage shock protein PspC N-terminal" evidence="7">
    <location>
        <begin position="23"/>
        <end position="79"/>
    </location>
</feature>
<keyword evidence="5" id="KW-0472">Membrane</keyword>
<feature type="compositionally biased region" description="Polar residues" evidence="4">
    <location>
        <begin position="431"/>
        <end position="440"/>
    </location>
</feature>
<keyword evidence="5" id="KW-1133">Transmembrane helix</keyword>
<dbReference type="PANTHER" id="PTHR24421">
    <property type="entry name" value="NITRATE/NITRITE SENSOR PROTEIN NARX-RELATED"/>
    <property type="match status" value="1"/>
</dbReference>
<dbReference type="PANTHER" id="PTHR24421:SF61">
    <property type="entry name" value="OXYGEN SENSOR HISTIDINE KINASE NREB"/>
    <property type="match status" value="1"/>
</dbReference>
<feature type="compositionally biased region" description="Basic and acidic residues" evidence="4">
    <location>
        <begin position="405"/>
        <end position="425"/>
    </location>
</feature>
<organism evidence="8 9">
    <name type="scientific">Nocardioides islandensis</name>
    <dbReference type="NCBI Taxonomy" id="433663"/>
    <lineage>
        <taxon>Bacteria</taxon>
        <taxon>Bacillati</taxon>
        <taxon>Actinomycetota</taxon>
        <taxon>Actinomycetes</taxon>
        <taxon>Propionibacteriales</taxon>
        <taxon>Nocardioidaceae</taxon>
        <taxon>Nocardioides</taxon>
    </lineage>
</organism>
<reference evidence="8" key="1">
    <citation type="submission" date="2020-11" db="EMBL/GenBank/DDBJ databases">
        <title>Nocardioides sp. nov., isolated from Soil of Cynanchum wilfordii Hemsley rhizosphere.</title>
        <authorList>
            <person name="Lee J.-S."/>
            <person name="Suh M.K."/>
            <person name="Kim J.-S."/>
        </authorList>
    </citation>
    <scope>NUCLEOTIDE SEQUENCE</scope>
    <source>
        <strain evidence="8">KCTC 19275</strain>
    </source>
</reference>
<dbReference type="AlphaFoldDB" id="A0A930VIK3"/>
<keyword evidence="3" id="KW-0902">Two-component regulatory system</keyword>
<feature type="domain" description="Histidine kinase/HSP90-like ATPase" evidence="6">
    <location>
        <begin position="342"/>
        <end position="430"/>
    </location>
</feature>
<evidence type="ECO:0000313" key="9">
    <source>
        <dbReference type="Proteomes" id="UP000640489"/>
    </source>
</evidence>
<feature type="transmembrane region" description="Helical" evidence="5">
    <location>
        <begin position="50"/>
        <end position="77"/>
    </location>
</feature>
<keyword evidence="5" id="KW-0812">Transmembrane</keyword>
<keyword evidence="1" id="KW-0808">Transferase</keyword>
<dbReference type="GO" id="GO:0000160">
    <property type="term" value="P:phosphorelay signal transduction system"/>
    <property type="evidence" value="ECO:0007669"/>
    <property type="project" value="UniProtKB-KW"/>
</dbReference>
<protein>
    <submittedName>
        <fullName evidence="8">PspC domain-containing protein</fullName>
    </submittedName>
</protein>
<comment type="caution">
    <text evidence="8">The sequence shown here is derived from an EMBL/GenBank/DDBJ whole genome shotgun (WGS) entry which is preliminary data.</text>
</comment>
<feature type="region of interest" description="Disordered" evidence="4">
    <location>
        <begin position="405"/>
        <end position="440"/>
    </location>
</feature>
<evidence type="ECO:0000313" key="8">
    <source>
        <dbReference type="EMBL" id="MBF4765518.1"/>
    </source>
</evidence>
<sequence>MSTTPTYSPAAAAPEAPPRFYFRRATRDTQDRVIGGVASGLAAHLDVPVLWVRVAFVVATALGGAGVAMYAGLWMVLPTDERFAESAPGLESATRRGARPRRVRRLVDAGPAIALGALGFGVILLLQSLLGAGAWFWPLLIAAVGIGLLWRQADEAQRERWLDSTGRVDPVRIIFGTGTWQSVVRVAAGLVLIIVAVGVFALREGQIGDIYSVMLAAAVGVLGLGITIGPWIYRLAGDLTAERAERVRTQERADMAAHLHDSVLQTLALIQKNSHDSALVARLARSQERDLRSWLFEGDSKDSDTLAGAMRTAAAEVEDSHGVDVDVVVVGDCAFTEPLRAIVNATREALVNAAKHAGTGKVDLYVEVSPSAVEAFVRDRGVGFDPADVPEDRMGVRGSIVDRMDRHGGTAEVRSTRGEGTEVRLRLPRPQGSSNEENHG</sequence>
<evidence type="ECO:0000256" key="5">
    <source>
        <dbReference type="SAM" id="Phobius"/>
    </source>
</evidence>
<keyword evidence="2" id="KW-0418">Kinase</keyword>
<dbReference type="Pfam" id="PF02518">
    <property type="entry name" value="HATPase_c"/>
    <property type="match status" value="1"/>
</dbReference>
<evidence type="ECO:0000259" key="7">
    <source>
        <dbReference type="Pfam" id="PF04024"/>
    </source>
</evidence>
<dbReference type="EMBL" id="JADKPN010000016">
    <property type="protein sequence ID" value="MBF4765518.1"/>
    <property type="molecule type" value="Genomic_DNA"/>
</dbReference>
<evidence type="ECO:0000256" key="3">
    <source>
        <dbReference type="ARBA" id="ARBA00023012"/>
    </source>
</evidence>
<evidence type="ECO:0000259" key="6">
    <source>
        <dbReference type="Pfam" id="PF02518"/>
    </source>
</evidence>
<name>A0A930VIK3_9ACTN</name>
<dbReference type="RefSeq" id="WP_194708702.1">
    <property type="nucleotide sequence ID" value="NZ_JADKPN010000016.1"/>
</dbReference>
<evidence type="ECO:0000256" key="4">
    <source>
        <dbReference type="SAM" id="MobiDB-lite"/>
    </source>
</evidence>
<feature type="transmembrane region" description="Helical" evidence="5">
    <location>
        <begin position="214"/>
        <end position="233"/>
    </location>
</feature>
<dbReference type="Gene3D" id="3.30.565.10">
    <property type="entry name" value="Histidine kinase-like ATPase, C-terminal domain"/>
    <property type="match status" value="1"/>
</dbReference>
<feature type="transmembrane region" description="Helical" evidence="5">
    <location>
        <begin position="132"/>
        <end position="150"/>
    </location>
</feature>
<evidence type="ECO:0000256" key="1">
    <source>
        <dbReference type="ARBA" id="ARBA00022679"/>
    </source>
</evidence>
<keyword evidence="9" id="KW-1185">Reference proteome</keyword>
<dbReference type="InterPro" id="IPR036890">
    <property type="entry name" value="HATPase_C_sf"/>
</dbReference>
<feature type="transmembrane region" description="Helical" evidence="5">
    <location>
        <begin position="182"/>
        <end position="202"/>
    </location>
</feature>
<dbReference type="CDD" id="cd16917">
    <property type="entry name" value="HATPase_UhpB-NarQ-NarX-like"/>
    <property type="match status" value="1"/>
</dbReference>
<accession>A0A930VIK3</accession>
<dbReference type="SUPFAM" id="SSF55874">
    <property type="entry name" value="ATPase domain of HSP90 chaperone/DNA topoisomerase II/histidine kinase"/>
    <property type="match status" value="1"/>
</dbReference>
<dbReference type="InterPro" id="IPR003594">
    <property type="entry name" value="HATPase_dom"/>
</dbReference>
<dbReference type="Proteomes" id="UP000640489">
    <property type="component" value="Unassembled WGS sequence"/>
</dbReference>
<gene>
    <name evidence="8" type="ORF">ISU07_20505</name>
</gene>
<dbReference type="InterPro" id="IPR007168">
    <property type="entry name" value="Phageshock_PspC_N"/>
</dbReference>
<proteinExistence type="predicted"/>